<reference evidence="1 2" key="1">
    <citation type="journal article" date="2016" name="Genome Announc.">
        <title>Draft Genome Sequence of Planomonospora sphaerica JCM9374, a Rare Actinomycete.</title>
        <authorList>
            <person name="Dohra H."/>
            <person name="Suzuki T."/>
            <person name="Inoue Y."/>
            <person name="Kodani S."/>
        </authorList>
    </citation>
    <scope>NUCLEOTIDE SEQUENCE [LARGE SCALE GENOMIC DNA]</scope>
    <source>
        <strain evidence="1 2">JCM 9374</strain>
    </source>
</reference>
<reference evidence="2" key="2">
    <citation type="submission" date="2016-04" db="EMBL/GenBank/DDBJ databases">
        <title>Planomonospora sphaerica JCM9374 whole genome shotgun sequence.</title>
        <authorList>
            <person name="Suzuki T."/>
            <person name="Dohra H."/>
            <person name="Kodani S."/>
        </authorList>
    </citation>
    <scope>NUCLEOTIDE SEQUENCE [LARGE SCALE GENOMIC DNA]</scope>
    <source>
        <strain evidence="2">JCM 9374</strain>
    </source>
</reference>
<dbReference type="AlphaFoldDB" id="A0A171DJC1"/>
<dbReference type="STRING" id="161355.PS9374_04602"/>
<proteinExistence type="predicted"/>
<evidence type="ECO:0000313" key="2">
    <source>
        <dbReference type="Proteomes" id="UP000077701"/>
    </source>
</evidence>
<name>A0A171DJC1_9ACTN</name>
<gene>
    <name evidence="1" type="ORF">PS9374_04602</name>
</gene>
<comment type="caution">
    <text evidence="1">The sequence shown here is derived from an EMBL/GenBank/DDBJ whole genome shotgun (WGS) entry which is preliminary data.</text>
</comment>
<dbReference type="EMBL" id="BDCX01000011">
    <property type="protein sequence ID" value="GAT68937.1"/>
    <property type="molecule type" value="Genomic_DNA"/>
</dbReference>
<accession>A0A171DJC1</accession>
<keyword evidence="2" id="KW-1185">Reference proteome</keyword>
<organism evidence="1 2">
    <name type="scientific">Planomonospora sphaerica</name>
    <dbReference type="NCBI Taxonomy" id="161355"/>
    <lineage>
        <taxon>Bacteria</taxon>
        <taxon>Bacillati</taxon>
        <taxon>Actinomycetota</taxon>
        <taxon>Actinomycetes</taxon>
        <taxon>Streptosporangiales</taxon>
        <taxon>Streptosporangiaceae</taxon>
        <taxon>Planomonospora</taxon>
    </lineage>
</organism>
<evidence type="ECO:0000313" key="1">
    <source>
        <dbReference type="EMBL" id="GAT68937.1"/>
    </source>
</evidence>
<protein>
    <submittedName>
        <fullName evidence="1">Uncharacterized protein</fullName>
    </submittedName>
</protein>
<dbReference type="RefSeq" id="WP_068899892.1">
    <property type="nucleotide sequence ID" value="NZ_BDCX01000011.1"/>
</dbReference>
<sequence length="77" mass="8327">MIHQVLRADSSVITDLSGLRERIDAELASRPGEIAAAQQQILDTQRAAIEVEQRWRDAVVEVDAEIAAASTDGGDAR</sequence>
<dbReference type="Proteomes" id="UP000077701">
    <property type="component" value="Unassembled WGS sequence"/>
</dbReference>